<sequence>EGGGSITDEKAEENNIEIIHTITITRDDTHIAGITLKYHAFLEKPIKEKAVRVEIIIEP</sequence>
<name>X1CE69_9ZZZZ</name>
<reference evidence="1" key="1">
    <citation type="journal article" date="2014" name="Front. Microbiol.">
        <title>High frequency of phylogenetically diverse reductive dehalogenase-homologous genes in deep subseafloor sedimentary metagenomes.</title>
        <authorList>
            <person name="Kawai M."/>
            <person name="Futagami T."/>
            <person name="Toyoda A."/>
            <person name="Takaki Y."/>
            <person name="Nishi S."/>
            <person name="Hori S."/>
            <person name="Arai W."/>
            <person name="Tsubouchi T."/>
            <person name="Morono Y."/>
            <person name="Uchiyama I."/>
            <person name="Ito T."/>
            <person name="Fujiyama A."/>
            <person name="Inagaki F."/>
            <person name="Takami H."/>
        </authorList>
    </citation>
    <scope>NUCLEOTIDE SEQUENCE</scope>
    <source>
        <strain evidence="1">Expedition CK06-06</strain>
    </source>
</reference>
<dbReference type="AlphaFoldDB" id="X1CE69"/>
<proteinExistence type="predicted"/>
<organism evidence="1">
    <name type="scientific">marine sediment metagenome</name>
    <dbReference type="NCBI Taxonomy" id="412755"/>
    <lineage>
        <taxon>unclassified sequences</taxon>
        <taxon>metagenomes</taxon>
        <taxon>ecological metagenomes</taxon>
    </lineage>
</organism>
<feature type="non-terminal residue" evidence="1">
    <location>
        <position position="1"/>
    </location>
</feature>
<accession>X1CE69</accession>
<comment type="caution">
    <text evidence="1">The sequence shown here is derived from an EMBL/GenBank/DDBJ whole genome shotgun (WGS) entry which is preliminary data.</text>
</comment>
<gene>
    <name evidence="1" type="ORF">S01H4_42457</name>
</gene>
<protein>
    <submittedName>
        <fullName evidence="1">Uncharacterized protein</fullName>
    </submittedName>
</protein>
<evidence type="ECO:0000313" key="1">
    <source>
        <dbReference type="EMBL" id="GAG91417.1"/>
    </source>
</evidence>
<dbReference type="EMBL" id="BART01023313">
    <property type="protein sequence ID" value="GAG91417.1"/>
    <property type="molecule type" value="Genomic_DNA"/>
</dbReference>